<evidence type="ECO:0000313" key="2">
    <source>
        <dbReference type="EMBL" id="GGK56601.1"/>
    </source>
</evidence>
<reference evidence="2" key="2">
    <citation type="submission" date="2020-09" db="EMBL/GenBank/DDBJ databases">
        <authorList>
            <person name="Sun Q."/>
            <person name="Ohkuma M."/>
        </authorList>
    </citation>
    <scope>NUCLEOTIDE SEQUENCE</scope>
    <source>
        <strain evidence="2">JCM 19018</strain>
    </source>
</reference>
<dbReference type="InterPro" id="IPR036895">
    <property type="entry name" value="Uracil-DNA_glycosylase-like_sf"/>
</dbReference>
<dbReference type="RefSeq" id="WP_188975301.1">
    <property type="nucleotide sequence ID" value="NZ_BMPD01000001.1"/>
</dbReference>
<feature type="domain" description="Uracil-DNA glycosylase-like" evidence="1">
    <location>
        <begin position="55"/>
        <end position="211"/>
    </location>
</feature>
<dbReference type="InterPro" id="IPR005122">
    <property type="entry name" value="Uracil-DNA_glycosylase-like"/>
</dbReference>
<comment type="caution">
    <text evidence="2">The sequence shown here is derived from an EMBL/GenBank/DDBJ whole genome shotgun (WGS) entry which is preliminary data.</text>
</comment>
<protein>
    <recommendedName>
        <fullName evidence="1">Uracil-DNA glycosylase-like domain-containing protein</fullName>
    </recommendedName>
</protein>
<dbReference type="Proteomes" id="UP000614221">
    <property type="component" value="Unassembled WGS sequence"/>
</dbReference>
<dbReference type="EMBL" id="BMPD01000001">
    <property type="protein sequence ID" value="GGK56601.1"/>
    <property type="molecule type" value="Genomic_DNA"/>
</dbReference>
<dbReference type="Gene3D" id="3.40.470.10">
    <property type="entry name" value="Uracil-DNA glycosylase-like domain"/>
    <property type="match status" value="1"/>
</dbReference>
<dbReference type="SUPFAM" id="SSF52141">
    <property type="entry name" value="Uracil-DNA glycosylase-like"/>
    <property type="match status" value="1"/>
</dbReference>
<evidence type="ECO:0000313" key="3">
    <source>
        <dbReference type="Proteomes" id="UP000614221"/>
    </source>
</evidence>
<proteinExistence type="predicted"/>
<evidence type="ECO:0000259" key="1">
    <source>
        <dbReference type="Pfam" id="PF03167"/>
    </source>
</evidence>
<sequence>MVDQGPTIESPLEIFEYWKKATVRQYDGQKPSKNSKNPCKGCGRNDRDNICSPFFGYGSPNADVVFLGEAPGGYETAKNIDIERNDRHWKDFREVKNGDHSYDRPVPSPTTLPELDQAGNYGYWEMFAKEFNKAFNKELGKDCNIYYTNSAKCSDIHSNDDIEREIDADVSDLNSSGKSTCLQWLHSELEKINPNVVVVFDKRSVNQVDNIFNELDVKWDSNYDDFISDLVFDTEAESNPVKVYSSDLYDFNLVCSPHFTSRGWGDVSKLWSNHSFSMDDFGYPERYNWNSPGGKKRLVASSLARAAVDCM</sequence>
<name>A0A830ENF0_9EURY</name>
<accession>A0A830ENF0</accession>
<dbReference type="Pfam" id="PF03167">
    <property type="entry name" value="UDG"/>
    <property type="match status" value="1"/>
</dbReference>
<organism evidence="2 3">
    <name type="scientific">Haloarcula sebkhae</name>
    <dbReference type="NCBI Taxonomy" id="932660"/>
    <lineage>
        <taxon>Archaea</taxon>
        <taxon>Methanobacteriati</taxon>
        <taxon>Methanobacteriota</taxon>
        <taxon>Stenosarchaea group</taxon>
        <taxon>Halobacteria</taxon>
        <taxon>Halobacteriales</taxon>
        <taxon>Haloarculaceae</taxon>
        <taxon>Haloarcula</taxon>
    </lineage>
</organism>
<dbReference type="AlphaFoldDB" id="A0A830ENF0"/>
<gene>
    <name evidence="2" type="ORF">GCM10009067_06320</name>
</gene>
<reference evidence="2" key="1">
    <citation type="journal article" date="2014" name="Int. J. Syst. Evol. Microbiol.">
        <title>Complete genome sequence of Corynebacterium casei LMG S-19264T (=DSM 44701T), isolated from a smear-ripened cheese.</title>
        <authorList>
            <consortium name="US DOE Joint Genome Institute (JGI-PGF)"/>
            <person name="Walter F."/>
            <person name="Albersmeier A."/>
            <person name="Kalinowski J."/>
            <person name="Ruckert C."/>
        </authorList>
    </citation>
    <scope>NUCLEOTIDE SEQUENCE</scope>
    <source>
        <strain evidence="2">JCM 19018</strain>
    </source>
</reference>